<feature type="region of interest" description="Disordered" evidence="1">
    <location>
        <begin position="27"/>
        <end position="53"/>
    </location>
</feature>
<protein>
    <recommendedName>
        <fullName evidence="2">PXA domain-containing protein</fullName>
    </recommendedName>
</protein>
<dbReference type="InterPro" id="IPR003114">
    <property type="entry name" value="Phox_assoc"/>
</dbReference>
<dbReference type="SMART" id="SM00313">
    <property type="entry name" value="PXA"/>
    <property type="match status" value="1"/>
</dbReference>
<dbReference type="AlphaFoldDB" id="A0A1E3PJF3"/>
<dbReference type="STRING" id="857566.A0A1E3PJF3"/>
<name>A0A1E3PJF3_9ASCO</name>
<keyword evidence="4" id="KW-1185">Reference proteome</keyword>
<reference evidence="3 4" key="1">
    <citation type="journal article" date="2016" name="Proc. Natl. Acad. Sci. U.S.A.">
        <title>Comparative genomics of biotechnologically important yeasts.</title>
        <authorList>
            <person name="Riley R."/>
            <person name="Haridas S."/>
            <person name="Wolfe K.H."/>
            <person name="Lopes M.R."/>
            <person name="Hittinger C.T."/>
            <person name="Goeker M."/>
            <person name="Salamov A.A."/>
            <person name="Wisecaver J.H."/>
            <person name="Long T.M."/>
            <person name="Calvey C.H."/>
            <person name="Aerts A.L."/>
            <person name="Barry K.W."/>
            <person name="Choi C."/>
            <person name="Clum A."/>
            <person name="Coughlan A.Y."/>
            <person name="Deshpande S."/>
            <person name="Douglass A.P."/>
            <person name="Hanson S.J."/>
            <person name="Klenk H.-P."/>
            <person name="LaButti K.M."/>
            <person name="Lapidus A."/>
            <person name="Lindquist E.A."/>
            <person name="Lipzen A.M."/>
            <person name="Meier-Kolthoff J.P."/>
            <person name="Ohm R.A."/>
            <person name="Otillar R.P."/>
            <person name="Pangilinan J.L."/>
            <person name="Peng Y."/>
            <person name="Rokas A."/>
            <person name="Rosa C.A."/>
            <person name="Scheuner C."/>
            <person name="Sibirny A.A."/>
            <person name="Slot J.C."/>
            <person name="Stielow J.B."/>
            <person name="Sun H."/>
            <person name="Kurtzman C.P."/>
            <person name="Blackwell M."/>
            <person name="Grigoriev I.V."/>
            <person name="Jeffries T.W."/>
        </authorList>
    </citation>
    <scope>NUCLEOTIDE SEQUENCE [LARGE SCALE GENOMIC DNA]</scope>
    <source>
        <strain evidence="3 4">DSM 6958</strain>
    </source>
</reference>
<feature type="domain" description="PXA" evidence="2">
    <location>
        <begin position="91"/>
        <end position="265"/>
    </location>
</feature>
<accession>A0A1E3PJF3</accession>
<dbReference type="PANTHER" id="PTHR22775">
    <property type="entry name" value="SORTING NEXIN"/>
    <property type="match status" value="1"/>
</dbReference>
<dbReference type="Pfam" id="PF02194">
    <property type="entry name" value="PXA"/>
    <property type="match status" value="1"/>
</dbReference>
<evidence type="ECO:0000256" key="1">
    <source>
        <dbReference type="SAM" id="MobiDB-lite"/>
    </source>
</evidence>
<dbReference type="Proteomes" id="UP000095009">
    <property type="component" value="Unassembled WGS sequence"/>
</dbReference>
<dbReference type="PROSITE" id="PS51207">
    <property type="entry name" value="PXA"/>
    <property type="match status" value="1"/>
</dbReference>
<evidence type="ECO:0000259" key="2">
    <source>
        <dbReference type="PROSITE" id="PS51207"/>
    </source>
</evidence>
<evidence type="ECO:0000313" key="3">
    <source>
        <dbReference type="EMBL" id="ODQ64977.1"/>
    </source>
</evidence>
<organism evidence="3 4">
    <name type="scientific">Nadsonia fulvescens var. elongata DSM 6958</name>
    <dbReference type="NCBI Taxonomy" id="857566"/>
    <lineage>
        <taxon>Eukaryota</taxon>
        <taxon>Fungi</taxon>
        <taxon>Dikarya</taxon>
        <taxon>Ascomycota</taxon>
        <taxon>Saccharomycotina</taxon>
        <taxon>Dipodascomycetes</taxon>
        <taxon>Dipodascales</taxon>
        <taxon>Dipodascales incertae sedis</taxon>
        <taxon>Nadsonia</taxon>
    </lineage>
</organism>
<sequence>MSSVVHRKVLQDKVTFYKKGSLNSGVGHPRTKTAANVGSHDKDKEYGSQRSSFGSEVEDNASVEHLIRKILIPNMGSLMLLFDALPQPTAYPDVNLQWYALVSLVVREFIKSWYSKISNDKDFVDEVINILVKITRQVESRLCDVDFETFLLDTLPAVLDAHVADYRLAKSRVNTALMPNMSLDAAFHSIRPHPALNDEESEKGYLNVMGHGVLVLVLDEPDLSSEILRSLALRIIVDLGLTNLVDKLSESWVIFELIGKLNRAQSGAEIRTELETETETVGEISTIKTQLSFLLTKILSTAKNNVKLMSRSIGYIASMSKSKVTTKMPNPPLVSRYIFPFFSHILQLPMRRPLLHATLQILAVPFTTEYIASAINRMTSDKLHEYFLIPSTAAQFLKLFRNILFPGNGRLMPAREIPDSVQQQVLRANAKEVLEGLLNHINGKTYNIMGGKAAEDAEAVLQMFESKLINKHLLLSILDLVIIETFPELKSDTPTNILKAKLASN</sequence>
<dbReference type="GO" id="GO:0035091">
    <property type="term" value="F:phosphatidylinositol binding"/>
    <property type="evidence" value="ECO:0007669"/>
    <property type="project" value="TreeGrafter"/>
</dbReference>
<evidence type="ECO:0000313" key="4">
    <source>
        <dbReference type="Proteomes" id="UP000095009"/>
    </source>
</evidence>
<dbReference type="EMBL" id="KV454410">
    <property type="protein sequence ID" value="ODQ64977.1"/>
    <property type="molecule type" value="Genomic_DNA"/>
</dbReference>
<dbReference type="OrthoDB" id="5582218at2759"/>
<proteinExistence type="predicted"/>
<dbReference type="PANTHER" id="PTHR22775:SF3">
    <property type="entry name" value="SORTING NEXIN-13"/>
    <property type="match status" value="1"/>
</dbReference>
<gene>
    <name evidence="3" type="ORF">NADFUDRAFT_51576</name>
</gene>